<keyword evidence="1" id="KW-0472">Membrane</keyword>
<dbReference type="EMBL" id="JAHRIP010030259">
    <property type="protein sequence ID" value="MEQ2292395.1"/>
    <property type="molecule type" value="Genomic_DNA"/>
</dbReference>
<comment type="caution">
    <text evidence="2">The sequence shown here is derived from an EMBL/GenBank/DDBJ whole genome shotgun (WGS) entry which is preliminary data.</text>
</comment>
<reference evidence="2 3" key="1">
    <citation type="submission" date="2021-06" db="EMBL/GenBank/DDBJ databases">
        <authorList>
            <person name="Palmer J.M."/>
        </authorList>
    </citation>
    <scope>NUCLEOTIDE SEQUENCE [LARGE SCALE GENOMIC DNA]</scope>
    <source>
        <strain evidence="2 3">AS_MEX2019</strain>
        <tissue evidence="2">Muscle</tissue>
    </source>
</reference>
<organism evidence="2 3">
    <name type="scientific">Ameca splendens</name>
    <dbReference type="NCBI Taxonomy" id="208324"/>
    <lineage>
        <taxon>Eukaryota</taxon>
        <taxon>Metazoa</taxon>
        <taxon>Chordata</taxon>
        <taxon>Craniata</taxon>
        <taxon>Vertebrata</taxon>
        <taxon>Euteleostomi</taxon>
        <taxon>Actinopterygii</taxon>
        <taxon>Neopterygii</taxon>
        <taxon>Teleostei</taxon>
        <taxon>Neoteleostei</taxon>
        <taxon>Acanthomorphata</taxon>
        <taxon>Ovalentaria</taxon>
        <taxon>Atherinomorphae</taxon>
        <taxon>Cyprinodontiformes</taxon>
        <taxon>Goodeidae</taxon>
        <taxon>Ameca</taxon>
    </lineage>
</organism>
<keyword evidence="1" id="KW-1133">Transmembrane helix</keyword>
<name>A0ABV0YFJ2_9TELE</name>
<dbReference type="Proteomes" id="UP001469553">
    <property type="component" value="Unassembled WGS sequence"/>
</dbReference>
<feature type="transmembrane region" description="Helical" evidence="1">
    <location>
        <begin position="30"/>
        <end position="47"/>
    </location>
</feature>
<evidence type="ECO:0000256" key="1">
    <source>
        <dbReference type="SAM" id="Phobius"/>
    </source>
</evidence>
<evidence type="ECO:0000313" key="2">
    <source>
        <dbReference type="EMBL" id="MEQ2292395.1"/>
    </source>
</evidence>
<gene>
    <name evidence="2" type="ORF">AMECASPLE_022729</name>
</gene>
<accession>A0ABV0YFJ2</accession>
<evidence type="ECO:0000313" key="3">
    <source>
        <dbReference type="Proteomes" id="UP001469553"/>
    </source>
</evidence>
<keyword evidence="1" id="KW-0812">Transmembrane</keyword>
<proteinExistence type="predicted"/>
<sequence>MLIKCKTIELFFFGKIEKCSKVEKCFPQHVMFSFTYYLMFCFVVAFLKAHLNLKHFTLSTSKTFKHLVVSFHISRKIKKIKKLKSKHFSMGQQNTETHYFSLIIFVKSACTVLHDWHSYSINLKKKL</sequence>
<keyword evidence="3" id="KW-1185">Reference proteome</keyword>
<protein>
    <submittedName>
        <fullName evidence="2">Uncharacterized protein</fullName>
    </submittedName>
</protein>